<gene>
    <name evidence="1" type="ORF">F0Q34_17180</name>
</gene>
<dbReference type="GO" id="GO:0016740">
    <property type="term" value="F:transferase activity"/>
    <property type="evidence" value="ECO:0007669"/>
    <property type="project" value="UniProtKB-KW"/>
</dbReference>
<dbReference type="Proteomes" id="UP000322110">
    <property type="component" value="Unassembled WGS sequence"/>
</dbReference>
<keyword evidence="1" id="KW-0808">Transferase</keyword>
<organism evidence="1 2">
    <name type="scientific">Teichococcus oryzae</name>
    <dbReference type="NCBI Taxonomy" id="1608942"/>
    <lineage>
        <taxon>Bacteria</taxon>
        <taxon>Pseudomonadati</taxon>
        <taxon>Pseudomonadota</taxon>
        <taxon>Alphaproteobacteria</taxon>
        <taxon>Acetobacterales</taxon>
        <taxon>Roseomonadaceae</taxon>
        <taxon>Roseomonas</taxon>
    </lineage>
</organism>
<dbReference type="AlphaFoldDB" id="A0A5B2TC16"/>
<dbReference type="Gene3D" id="3.40.50.2000">
    <property type="entry name" value="Glycogen Phosphorylase B"/>
    <property type="match status" value="1"/>
</dbReference>
<dbReference type="EMBL" id="VUKA01000012">
    <property type="protein sequence ID" value="KAA2212047.1"/>
    <property type="molecule type" value="Genomic_DNA"/>
</dbReference>
<evidence type="ECO:0000313" key="1">
    <source>
        <dbReference type="EMBL" id="KAA2212047.1"/>
    </source>
</evidence>
<dbReference type="SUPFAM" id="SSF53756">
    <property type="entry name" value="UDP-Glycosyltransferase/glycogen phosphorylase"/>
    <property type="match status" value="1"/>
</dbReference>
<evidence type="ECO:0000313" key="2">
    <source>
        <dbReference type="Proteomes" id="UP000322110"/>
    </source>
</evidence>
<sequence length="427" mass="45661">MMMPDGTPSASPGTLMAASPVAEPTLFVTEEPFLPPGNGSMQVYHSVAAEHRAIGCATFCVSFFKDGDAARSPATAAAYSAHFDGHLMLPGWNGGGGLAGKAALAVREANRWMTGNVFAGHPFIHTARNGIARSVAATIRSWGVRRIYCHKVNALQLFLPVLRHLDGIPVTLDLHDDFVRKAADYDTAYARLFRELPLREIARNHAQAWLRHRFSRANEAKSRTAELGYLSLCDRVIIASGSEAALYASFPQLSGKVVHRPWGYARPPAARARTGGKAAFDIGFIGSSDVMNLDAVAHLRDDILPELRIRRPGTRVLLAGTLAGKVGHLVAGLPDVVVRPRTEQVEDFYRDVAVPVVPLRHGTGVSIKVLEALAFGKAIVSTPIGVRGLPPEALNGISVAASPAAFAAAVDRALTTQDAATRPLQEV</sequence>
<protein>
    <submittedName>
        <fullName evidence="1">Glycosyltransferase</fullName>
    </submittedName>
</protein>
<comment type="caution">
    <text evidence="1">The sequence shown here is derived from an EMBL/GenBank/DDBJ whole genome shotgun (WGS) entry which is preliminary data.</text>
</comment>
<dbReference type="RefSeq" id="WP_149813478.1">
    <property type="nucleotide sequence ID" value="NZ_VUKA01000012.1"/>
</dbReference>
<reference evidence="1 2" key="1">
    <citation type="journal article" date="2015" name="Int. J. Syst. Evol. Microbiol.">
        <title>Roseomonas oryzae sp. nov., isolated from paddy rhizosphere soil.</title>
        <authorList>
            <person name="Ramaprasad E.V."/>
            <person name="Sasikala Ch."/>
            <person name="Ramana Ch.V."/>
        </authorList>
    </citation>
    <scope>NUCLEOTIDE SEQUENCE [LARGE SCALE GENOMIC DNA]</scope>
    <source>
        <strain evidence="1 2">KCTC 42542</strain>
    </source>
</reference>
<keyword evidence="2" id="KW-1185">Reference proteome</keyword>
<proteinExistence type="predicted"/>
<accession>A0A5B2TC16</accession>
<name>A0A5B2TC16_9PROT</name>
<dbReference type="Pfam" id="PF13692">
    <property type="entry name" value="Glyco_trans_1_4"/>
    <property type="match status" value="1"/>
</dbReference>
<dbReference type="OrthoDB" id="8433393at2"/>